<protein>
    <submittedName>
        <fullName evidence="1">Uncharacterized protein</fullName>
    </submittedName>
</protein>
<gene>
    <name evidence="1" type="ORF">RND81_06G080800</name>
</gene>
<dbReference type="Proteomes" id="UP001443914">
    <property type="component" value="Unassembled WGS sequence"/>
</dbReference>
<keyword evidence="2" id="KW-1185">Reference proteome</keyword>
<organism evidence="1 2">
    <name type="scientific">Saponaria officinalis</name>
    <name type="common">Common soapwort</name>
    <name type="synonym">Lychnis saponaria</name>
    <dbReference type="NCBI Taxonomy" id="3572"/>
    <lineage>
        <taxon>Eukaryota</taxon>
        <taxon>Viridiplantae</taxon>
        <taxon>Streptophyta</taxon>
        <taxon>Embryophyta</taxon>
        <taxon>Tracheophyta</taxon>
        <taxon>Spermatophyta</taxon>
        <taxon>Magnoliopsida</taxon>
        <taxon>eudicotyledons</taxon>
        <taxon>Gunneridae</taxon>
        <taxon>Pentapetalae</taxon>
        <taxon>Caryophyllales</taxon>
        <taxon>Caryophyllaceae</taxon>
        <taxon>Caryophylleae</taxon>
        <taxon>Saponaria</taxon>
    </lineage>
</organism>
<dbReference type="EMBL" id="JBDFQZ010000006">
    <property type="protein sequence ID" value="KAK9714242.1"/>
    <property type="molecule type" value="Genomic_DNA"/>
</dbReference>
<dbReference type="InterPro" id="IPR036691">
    <property type="entry name" value="Endo/exonu/phosph_ase_sf"/>
</dbReference>
<evidence type="ECO:0000313" key="2">
    <source>
        <dbReference type="Proteomes" id="UP001443914"/>
    </source>
</evidence>
<dbReference type="Gene3D" id="3.60.10.10">
    <property type="entry name" value="Endonuclease/exonuclease/phosphatase"/>
    <property type="match status" value="1"/>
</dbReference>
<comment type="caution">
    <text evidence="1">The sequence shown here is derived from an EMBL/GenBank/DDBJ whole genome shotgun (WGS) entry which is preliminary data.</text>
</comment>
<dbReference type="AlphaFoldDB" id="A0AAW1K8N9"/>
<name>A0AAW1K8N9_SAPOF</name>
<dbReference type="PANTHER" id="PTHR33710">
    <property type="entry name" value="BNAC02G09200D PROTEIN"/>
    <property type="match status" value="1"/>
</dbReference>
<sequence>MVDRAALWDFLCSSCTQMAWVVLGDSNCVRKVEERISDAPPNLPAMNDFNAAIYSAGLKDLTTCGHEFTWINKQDGSACKWMRLDRVLVNVGWQTYFPSAFATAHNAGISDHSPIVITVGTFSPCPRQFRFLNCWSLDKNFIPIVTDVWKNTVKGCPCLNWLLISSKLGLGFSIYIEVSILTLMFGGKSCLTNFMTVRIKSAFTLLVCHSLRRKMSFVQNSVK</sequence>
<proteinExistence type="predicted"/>
<dbReference type="PANTHER" id="PTHR33710:SF64">
    <property type="entry name" value="ENDONUCLEASE_EXONUCLEASE_PHOSPHATASE DOMAIN-CONTAINING PROTEIN"/>
    <property type="match status" value="1"/>
</dbReference>
<dbReference type="SUPFAM" id="SSF56219">
    <property type="entry name" value="DNase I-like"/>
    <property type="match status" value="1"/>
</dbReference>
<accession>A0AAW1K8N9</accession>
<evidence type="ECO:0000313" key="1">
    <source>
        <dbReference type="EMBL" id="KAK9714242.1"/>
    </source>
</evidence>
<reference evidence="1" key="1">
    <citation type="submission" date="2024-03" db="EMBL/GenBank/DDBJ databases">
        <title>WGS assembly of Saponaria officinalis var. Norfolk2.</title>
        <authorList>
            <person name="Jenkins J."/>
            <person name="Shu S."/>
            <person name="Grimwood J."/>
            <person name="Barry K."/>
            <person name="Goodstein D."/>
            <person name="Schmutz J."/>
            <person name="Leebens-Mack J."/>
            <person name="Osbourn A."/>
        </authorList>
    </citation>
    <scope>NUCLEOTIDE SEQUENCE [LARGE SCALE GENOMIC DNA]</scope>
    <source>
        <strain evidence="1">JIC</strain>
    </source>
</reference>